<dbReference type="Proteomes" id="UP000190637">
    <property type="component" value="Unassembled WGS sequence"/>
</dbReference>
<reference evidence="1 2" key="1">
    <citation type="submission" date="2017-02" db="EMBL/GenBank/DDBJ databases">
        <authorList>
            <person name="Peterson S.W."/>
        </authorList>
    </citation>
    <scope>NUCLEOTIDE SEQUENCE [LARGE SCALE GENOMIC DNA]</scope>
    <source>
        <strain evidence="1 2">DSM 45154</strain>
    </source>
</reference>
<evidence type="ECO:0000313" key="1">
    <source>
        <dbReference type="EMBL" id="SJZ76780.1"/>
    </source>
</evidence>
<proteinExistence type="predicted"/>
<dbReference type="RefSeq" id="WP_144390002.1">
    <property type="nucleotide sequence ID" value="NZ_FUWS01000003.1"/>
</dbReference>
<gene>
    <name evidence="1" type="ORF">SAMN02745673_01380</name>
</gene>
<keyword evidence="2" id="KW-1185">Reference proteome</keyword>
<name>A0A1T4NBW4_9ACTN</name>
<dbReference type="OrthoDB" id="3436864at2"/>
<dbReference type="EMBL" id="FUWS01000003">
    <property type="protein sequence ID" value="SJZ76780.1"/>
    <property type="molecule type" value="Genomic_DNA"/>
</dbReference>
<organism evidence="1 2">
    <name type="scientific">Marinactinospora thermotolerans DSM 45154</name>
    <dbReference type="NCBI Taxonomy" id="1122192"/>
    <lineage>
        <taxon>Bacteria</taxon>
        <taxon>Bacillati</taxon>
        <taxon>Actinomycetota</taxon>
        <taxon>Actinomycetes</taxon>
        <taxon>Streptosporangiales</taxon>
        <taxon>Nocardiopsidaceae</taxon>
        <taxon>Marinactinospora</taxon>
    </lineage>
</organism>
<sequence length="78" mass="8743">MSYSVLSHPYPEHTRVHHFSETNPRAYVHGVGHIVGVLRSNDGSYLYQVRYDQAGQVVQWPAAETIPAGTWRAPDPLA</sequence>
<dbReference type="AlphaFoldDB" id="A0A1T4NBW4"/>
<protein>
    <submittedName>
        <fullName evidence="1">Uncharacterized protein</fullName>
    </submittedName>
</protein>
<accession>A0A1T4NBW4</accession>
<evidence type="ECO:0000313" key="2">
    <source>
        <dbReference type="Proteomes" id="UP000190637"/>
    </source>
</evidence>